<comment type="caution">
    <text evidence="7">The sequence shown here is derived from an EMBL/GenBank/DDBJ whole genome shotgun (WGS) entry which is preliminary data.</text>
</comment>
<dbReference type="InterPro" id="IPR002810">
    <property type="entry name" value="NfeD-like_C"/>
</dbReference>
<dbReference type="PANTHER" id="PTHR33507">
    <property type="entry name" value="INNER MEMBRANE PROTEIN YBBJ"/>
    <property type="match status" value="1"/>
</dbReference>
<dbReference type="InterPro" id="IPR012340">
    <property type="entry name" value="NA-bd_OB-fold"/>
</dbReference>
<accession>A0A916U9B0</accession>
<gene>
    <name evidence="7" type="ORF">GCM10010994_23060</name>
</gene>
<reference evidence="7" key="1">
    <citation type="journal article" date="2014" name="Int. J. Syst. Evol. Microbiol.">
        <title>Complete genome sequence of Corynebacterium casei LMG S-19264T (=DSM 44701T), isolated from a smear-ripened cheese.</title>
        <authorList>
            <consortium name="US DOE Joint Genome Institute (JGI-PGF)"/>
            <person name="Walter F."/>
            <person name="Albersmeier A."/>
            <person name="Kalinowski J."/>
            <person name="Ruckert C."/>
        </authorList>
    </citation>
    <scope>NUCLEOTIDE SEQUENCE</scope>
    <source>
        <strain evidence="7">CGMCC 1.12919</strain>
    </source>
</reference>
<name>A0A916U9B0_9HYPH</name>
<comment type="subcellular location">
    <subcellularLocation>
        <location evidence="1">Membrane</location>
        <topology evidence="1">Multi-pass membrane protein</topology>
    </subcellularLocation>
</comment>
<feature type="transmembrane region" description="Helical" evidence="5">
    <location>
        <begin position="55"/>
        <end position="73"/>
    </location>
</feature>
<feature type="transmembrane region" description="Helical" evidence="5">
    <location>
        <begin position="6"/>
        <end position="25"/>
    </location>
</feature>
<dbReference type="AlphaFoldDB" id="A0A916U9B0"/>
<dbReference type="InterPro" id="IPR052165">
    <property type="entry name" value="Membrane_assoc_protease"/>
</dbReference>
<keyword evidence="4 5" id="KW-0472">Membrane</keyword>
<evidence type="ECO:0000256" key="3">
    <source>
        <dbReference type="ARBA" id="ARBA00022989"/>
    </source>
</evidence>
<evidence type="ECO:0000256" key="1">
    <source>
        <dbReference type="ARBA" id="ARBA00004141"/>
    </source>
</evidence>
<sequence>MLNPSLGPWLFILAGLMLMAAEMVVPGAFLVWFGIAAVATGVVDLLLAPPWQVDLLLFCVFAVAAVLAARALTRGRGVPAAAEPPFLNRRGDALVGRCFPLASPIVDGSGTIRVDDTIWRVMGPSAAAGEQVRVLRVIGVSLEVERAGAGPDPT</sequence>
<evidence type="ECO:0000256" key="4">
    <source>
        <dbReference type="ARBA" id="ARBA00023136"/>
    </source>
</evidence>
<evidence type="ECO:0000256" key="2">
    <source>
        <dbReference type="ARBA" id="ARBA00022692"/>
    </source>
</evidence>
<dbReference type="GO" id="GO:0005886">
    <property type="term" value="C:plasma membrane"/>
    <property type="evidence" value="ECO:0007669"/>
    <property type="project" value="TreeGrafter"/>
</dbReference>
<feature type="domain" description="NfeD-like C-terminal" evidence="6">
    <location>
        <begin position="92"/>
        <end position="146"/>
    </location>
</feature>
<evidence type="ECO:0000313" key="8">
    <source>
        <dbReference type="Proteomes" id="UP000637002"/>
    </source>
</evidence>
<keyword evidence="2 5" id="KW-0812">Transmembrane</keyword>
<dbReference type="Proteomes" id="UP000637002">
    <property type="component" value="Unassembled WGS sequence"/>
</dbReference>
<organism evidence="7 8">
    <name type="scientific">Chelatococcus reniformis</name>
    <dbReference type="NCBI Taxonomy" id="1494448"/>
    <lineage>
        <taxon>Bacteria</taxon>
        <taxon>Pseudomonadati</taxon>
        <taxon>Pseudomonadota</taxon>
        <taxon>Alphaproteobacteria</taxon>
        <taxon>Hyphomicrobiales</taxon>
        <taxon>Chelatococcaceae</taxon>
        <taxon>Chelatococcus</taxon>
    </lineage>
</organism>
<dbReference type="EMBL" id="BMGG01000004">
    <property type="protein sequence ID" value="GGC63862.1"/>
    <property type="molecule type" value="Genomic_DNA"/>
</dbReference>
<dbReference type="Gene3D" id="2.40.50.140">
    <property type="entry name" value="Nucleic acid-binding proteins"/>
    <property type="match status" value="1"/>
</dbReference>
<reference evidence="7" key="2">
    <citation type="submission" date="2020-09" db="EMBL/GenBank/DDBJ databases">
        <authorList>
            <person name="Sun Q."/>
            <person name="Zhou Y."/>
        </authorList>
    </citation>
    <scope>NUCLEOTIDE SEQUENCE</scope>
    <source>
        <strain evidence="7">CGMCC 1.12919</strain>
    </source>
</reference>
<protein>
    <submittedName>
        <fullName evidence="7">Membrane protein</fullName>
    </submittedName>
</protein>
<evidence type="ECO:0000256" key="5">
    <source>
        <dbReference type="SAM" id="Phobius"/>
    </source>
</evidence>
<dbReference type="Pfam" id="PF01957">
    <property type="entry name" value="NfeD"/>
    <property type="match status" value="1"/>
</dbReference>
<dbReference type="RefSeq" id="WP_188609322.1">
    <property type="nucleotide sequence ID" value="NZ_BMGG01000004.1"/>
</dbReference>
<keyword evidence="3 5" id="KW-1133">Transmembrane helix</keyword>
<evidence type="ECO:0000259" key="6">
    <source>
        <dbReference type="Pfam" id="PF01957"/>
    </source>
</evidence>
<evidence type="ECO:0000313" key="7">
    <source>
        <dbReference type="EMBL" id="GGC63862.1"/>
    </source>
</evidence>
<keyword evidence="8" id="KW-1185">Reference proteome</keyword>
<dbReference type="PANTHER" id="PTHR33507:SF3">
    <property type="entry name" value="INNER MEMBRANE PROTEIN YBBJ"/>
    <property type="match status" value="1"/>
</dbReference>
<proteinExistence type="predicted"/>